<organism evidence="2 3">
    <name type="scientific">Boletus edulis BED1</name>
    <dbReference type="NCBI Taxonomy" id="1328754"/>
    <lineage>
        <taxon>Eukaryota</taxon>
        <taxon>Fungi</taxon>
        <taxon>Dikarya</taxon>
        <taxon>Basidiomycota</taxon>
        <taxon>Agaricomycotina</taxon>
        <taxon>Agaricomycetes</taxon>
        <taxon>Agaricomycetidae</taxon>
        <taxon>Boletales</taxon>
        <taxon>Boletineae</taxon>
        <taxon>Boletaceae</taxon>
        <taxon>Boletoideae</taxon>
        <taxon>Boletus</taxon>
    </lineage>
</organism>
<reference evidence="2" key="2">
    <citation type="journal article" date="2020" name="Nat. Commun.">
        <title>Large-scale genome sequencing of mycorrhizal fungi provides insights into the early evolution of symbiotic traits.</title>
        <authorList>
            <person name="Miyauchi S."/>
            <person name="Kiss E."/>
            <person name="Kuo A."/>
            <person name="Drula E."/>
            <person name="Kohler A."/>
            <person name="Sanchez-Garcia M."/>
            <person name="Morin E."/>
            <person name="Andreopoulos B."/>
            <person name="Barry K.W."/>
            <person name="Bonito G."/>
            <person name="Buee M."/>
            <person name="Carver A."/>
            <person name="Chen C."/>
            <person name="Cichocki N."/>
            <person name="Clum A."/>
            <person name="Culley D."/>
            <person name="Crous P.W."/>
            <person name="Fauchery L."/>
            <person name="Girlanda M."/>
            <person name="Hayes R.D."/>
            <person name="Keri Z."/>
            <person name="LaButti K."/>
            <person name="Lipzen A."/>
            <person name="Lombard V."/>
            <person name="Magnuson J."/>
            <person name="Maillard F."/>
            <person name="Murat C."/>
            <person name="Nolan M."/>
            <person name="Ohm R.A."/>
            <person name="Pangilinan J."/>
            <person name="Pereira M.F."/>
            <person name="Perotto S."/>
            <person name="Peter M."/>
            <person name="Pfister S."/>
            <person name="Riley R."/>
            <person name="Sitrit Y."/>
            <person name="Stielow J.B."/>
            <person name="Szollosi G."/>
            <person name="Zifcakova L."/>
            <person name="Stursova M."/>
            <person name="Spatafora J.W."/>
            <person name="Tedersoo L."/>
            <person name="Vaario L.M."/>
            <person name="Yamada A."/>
            <person name="Yan M."/>
            <person name="Wang P."/>
            <person name="Xu J."/>
            <person name="Bruns T."/>
            <person name="Baldrian P."/>
            <person name="Vilgalys R."/>
            <person name="Dunand C."/>
            <person name="Henrissat B."/>
            <person name="Grigoriev I.V."/>
            <person name="Hibbett D."/>
            <person name="Nagy L.G."/>
            <person name="Martin F.M."/>
        </authorList>
    </citation>
    <scope>NUCLEOTIDE SEQUENCE</scope>
    <source>
        <strain evidence="2">BED1</strain>
    </source>
</reference>
<evidence type="ECO:0000313" key="2">
    <source>
        <dbReference type="EMBL" id="KAF8445027.1"/>
    </source>
</evidence>
<name>A0AAD4C0E9_BOLED</name>
<evidence type="ECO:0000313" key="3">
    <source>
        <dbReference type="Proteomes" id="UP001194468"/>
    </source>
</evidence>
<gene>
    <name evidence="2" type="ORF">L210DRAFT_530937</name>
</gene>
<feature type="compositionally biased region" description="Basic and acidic residues" evidence="1">
    <location>
        <begin position="88"/>
        <end position="98"/>
    </location>
</feature>
<dbReference type="AlphaFoldDB" id="A0AAD4C0E9"/>
<accession>A0AAD4C0E9</accession>
<evidence type="ECO:0000256" key="1">
    <source>
        <dbReference type="SAM" id="MobiDB-lite"/>
    </source>
</evidence>
<reference evidence="2" key="1">
    <citation type="submission" date="2019-10" db="EMBL/GenBank/DDBJ databases">
        <authorList>
            <consortium name="DOE Joint Genome Institute"/>
            <person name="Kuo A."/>
            <person name="Miyauchi S."/>
            <person name="Kiss E."/>
            <person name="Drula E."/>
            <person name="Kohler A."/>
            <person name="Sanchez-Garcia M."/>
            <person name="Andreopoulos B."/>
            <person name="Barry K.W."/>
            <person name="Bonito G."/>
            <person name="Buee M."/>
            <person name="Carver A."/>
            <person name="Chen C."/>
            <person name="Cichocki N."/>
            <person name="Clum A."/>
            <person name="Culley D."/>
            <person name="Crous P.W."/>
            <person name="Fauchery L."/>
            <person name="Girlanda M."/>
            <person name="Hayes R."/>
            <person name="Keri Z."/>
            <person name="LaButti K."/>
            <person name="Lipzen A."/>
            <person name="Lombard V."/>
            <person name="Magnuson J."/>
            <person name="Maillard F."/>
            <person name="Morin E."/>
            <person name="Murat C."/>
            <person name="Nolan M."/>
            <person name="Ohm R."/>
            <person name="Pangilinan J."/>
            <person name="Pereira M."/>
            <person name="Perotto S."/>
            <person name="Peter M."/>
            <person name="Riley R."/>
            <person name="Sitrit Y."/>
            <person name="Stielow B."/>
            <person name="Szollosi G."/>
            <person name="Zifcakova L."/>
            <person name="Stursova M."/>
            <person name="Spatafora J.W."/>
            <person name="Tedersoo L."/>
            <person name="Vaario L.-M."/>
            <person name="Yamada A."/>
            <person name="Yan M."/>
            <person name="Wang P."/>
            <person name="Xu J."/>
            <person name="Bruns T."/>
            <person name="Baldrian P."/>
            <person name="Vilgalys R."/>
            <person name="Henrissat B."/>
            <person name="Grigoriev I.V."/>
            <person name="Hibbett D."/>
            <person name="Nagy L.G."/>
            <person name="Martin F.M."/>
        </authorList>
    </citation>
    <scope>NUCLEOTIDE SEQUENCE</scope>
    <source>
        <strain evidence="2">BED1</strain>
    </source>
</reference>
<sequence>MECRTVTIDSPPRRTFTREHVGPPRTAIVKCDQVERKCRLLGGCMLHPCADPRTPSKVRNLFSLSCPSTHVERPKLPRSHTAHVLHPVRPEPPHHLCE</sequence>
<feature type="region of interest" description="Disordered" evidence="1">
    <location>
        <begin position="72"/>
        <end position="98"/>
    </location>
</feature>
<dbReference type="Proteomes" id="UP001194468">
    <property type="component" value="Unassembled WGS sequence"/>
</dbReference>
<keyword evidence="3" id="KW-1185">Reference proteome</keyword>
<feature type="region of interest" description="Disordered" evidence="1">
    <location>
        <begin position="1"/>
        <end position="21"/>
    </location>
</feature>
<proteinExistence type="predicted"/>
<comment type="caution">
    <text evidence="2">The sequence shown here is derived from an EMBL/GenBank/DDBJ whole genome shotgun (WGS) entry which is preliminary data.</text>
</comment>
<protein>
    <submittedName>
        <fullName evidence="2">Uncharacterized protein</fullName>
    </submittedName>
</protein>
<dbReference type="EMBL" id="WHUW01000006">
    <property type="protein sequence ID" value="KAF8445027.1"/>
    <property type="molecule type" value="Genomic_DNA"/>
</dbReference>